<accession>A0A841TEM8</accession>
<name>A0A841TEM8_9BACL</name>
<dbReference type="RefSeq" id="WP_185178718.1">
    <property type="nucleotide sequence ID" value="NZ_CBCSEP010000013.1"/>
</dbReference>
<gene>
    <name evidence="1" type="ORF">H4Q31_08885</name>
</gene>
<dbReference type="EMBL" id="JACJVN010000032">
    <property type="protein sequence ID" value="MBB6677437.1"/>
    <property type="molecule type" value="Genomic_DNA"/>
</dbReference>
<dbReference type="Proteomes" id="UP000574133">
    <property type="component" value="Unassembled WGS sequence"/>
</dbReference>
<sequence>MRFEQLVGRRADVIYEDSKGIITQRTVTVYSVRDGQMKVFDLMKQAYRTLKLERVLAAQPVLGRRVS</sequence>
<keyword evidence="2" id="KW-1185">Reference proteome</keyword>
<evidence type="ECO:0000313" key="1">
    <source>
        <dbReference type="EMBL" id="MBB6677437.1"/>
    </source>
</evidence>
<comment type="caution">
    <text evidence="1">The sequence shown here is derived from an EMBL/GenBank/DDBJ whole genome shotgun (WGS) entry which is preliminary data.</text>
</comment>
<dbReference type="AlphaFoldDB" id="A0A841TEM8"/>
<protein>
    <recommendedName>
        <fullName evidence="3">WYL domain-containing protein</fullName>
    </recommendedName>
</protein>
<organism evidence="1 2">
    <name type="scientific">Cohnella lubricantis</name>
    <dbReference type="NCBI Taxonomy" id="2163172"/>
    <lineage>
        <taxon>Bacteria</taxon>
        <taxon>Bacillati</taxon>
        <taxon>Bacillota</taxon>
        <taxon>Bacilli</taxon>
        <taxon>Bacillales</taxon>
        <taxon>Paenibacillaceae</taxon>
        <taxon>Cohnella</taxon>
    </lineage>
</organism>
<evidence type="ECO:0000313" key="2">
    <source>
        <dbReference type="Proteomes" id="UP000574133"/>
    </source>
</evidence>
<reference evidence="1 2" key="1">
    <citation type="submission" date="2020-08" db="EMBL/GenBank/DDBJ databases">
        <title>Cohnella phylogeny.</title>
        <authorList>
            <person name="Dunlap C."/>
        </authorList>
    </citation>
    <scope>NUCLEOTIDE SEQUENCE [LARGE SCALE GENOMIC DNA]</scope>
    <source>
        <strain evidence="1 2">DSM 103658</strain>
    </source>
</reference>
<proteinExistence type="predicted"/>
<evidence type="ECO:0008006" key="3">
    <source>
        <dbReference type="Google" id="ProtNLM"/>
    </source>
</evidence>